<dbReference type="EMBL" id="MN739950">
    <property type="protein sequence ID" value="QHT79594.1"/>
    <property type="molecule type" value="Genomic_DNA"/>
</dbReference>
<reference evidence="1" key="1">
    <citation type="journal article" date="2020" name="Nature">
        <title>Giant virus diversity and host interactions through global metagenomics.</title>
        <authorList>
            <person name="Schulz F."/>
            <person name="Roux S."/>
            <person name="Paez-Espino D."/>
            <person name="Jungbluth S."/>
            <person name="Walsh D.A."/>
            <person name="Denef V.J."/>
            <person name="McMahon K.D."/>
            <person name="Konstantinidis K.T."/>
            <person name="Eloe-Fadrosh E.A."/>
            <person name="Kyrpides N.C."/>
            <person name="Woyke T."/>
        </authorList>
    </citation>
    <scope>NUCLEOTIDE SEQUENCE</scope>
    <source>
        <strain evidence="1">GVMAG-M-3300023184-101</strain>
    </source>
</reference>
<dbReference type="AlphaFoldDB" id="A0A6C0HGK6"/>
<name>A0A6C0HGK6_9ZZZZ</name>
<proteinExistence type="predicted"/>
<protein>
    <submittedName>
        <fullName evidence="1">Uncharacterized protein</fullName>
    </submittedName>
</protein>
<sequence>MAKSHAGITVFRLKPMPNSRKLPSKLYKKAGCKATINPYKKIKITIDTTIKLLRIVVRNIYYRFLKKYIKNIV</sequence>
<accession>A0A6C0HGK6</accession>
<organism evidence="1">
    <name type="scientific">viral metagenome</name>
    <dbReference type="NCBI Taxonomy" id="1070528"/>
    <lineage>
        <taxon>unclassified sequences</taxon>
        <taxon>metagenomes</taxon>
        <taxon>organismal metagenomes</taxon>
    </lineage>
</organism>
<evidence type="ECO:0000313" key="1">
    <source>
        <dbReference type="EMBL" id="QHT79594.1"/>
    </source>
</evidence>